<dbReference type="KEGG" id="mbd:MEBOL_002182"/>
<dbReference type="EMBL" id="CP022163">
    <property type="protein sequence ID" value="ATB28733.1"/>
    <property type="molecule type" value="Genomic_DNA"/>
</dbReference>
<proteinExistence type="predicted"/>
<dbReference type="RefSeq" id="WP_095977388.1">
    <property type="nucleotide sequence ID" value="NZ_CP022163.1"/>
</dbReference>
<dbReference type="Proteomes" id="UP000217289">
    <property type="component" value="Chromosome"/>
</dbReference>
<sequence>MADEKRGDEGGVGRLQLGGAYEEVGPDLGCLREAREDGTGKPALSFRPGERVEWEPEDSWDMRFSFNRRRSTVDVVVDRSPFLARVTELVDIFMWMTAALKRVEHSARVQAHLTNGRITPPVAGERSSRGRTDRVLAGAALVASVWFLLTSVLSRPEGERTVESSNPAAFLVADEAYADAGVLAYPLPAKPLVDQALAPCNTRRGEVAINGGCWVALKQSPPCLEAQAEYQGECYLPVAKRKPLPQAVEP</sequence>
<dbReference type="AlphaFoldDB" id="A0A250IBX3"/>
<protein>
    <submittedName>
        <fullName evidence="1">Uncharacterized protein</fullName>
    </submittedName>
</protein>
<accession>A0A250IBX3</accession>
<gene>
    <name evidence="1" type="ORF">MEBOL_002182</name>
</gene>
<keyword evidence="2" id="KW-1185">Reference proteome</keyword>
<evidence type="ECO:0000313" key="1">
    <source>
        <dbReference type="EMBL" id="ATB28733.1"/>
    </source>
</evidence>
<evidence type="ECO:0000313" key="2">
    <source>
        <dbReference type="Proteomes" id="UP000217289"/>
    </source>
</evidence>
<name>A0A250IBX3_9BACT</name>
<organism evidence="1 2">
    <name type="scientific">Melittangium boletus DSM 14713</name>
    <dbReference type="NCBI Taxonomy" id="1294270"/>
    <lineage>
        <taxon>Bacteria</taxon>
        <taxon>Pseudomonadati</taxon>
        <taxon>Myxococcota</taxon>
        <taxon>Myxococcia</taxon>
        <taxon>Myxococcales</taxon>
        <taxon>Cystobacterineae</taxon>
        <taxon>Archangiaceae</taxon>
        <taxon>Melittangium</taxon>
    </lineage>
</organism>
<reference evidence="1 2" key="1">
    <citation type="submission" date="2017-06" db="EMBL/GenBank/DDBJ databases">
        <authorList>
            <person name="Kim H.J."/>
            <person name="Triplett B.A."/>
        </authorList>
    </citation>
    <scope>NUCLEOTIDE SEQUENCE [LARGE SCALE GENOMIC DNA]</scope>
    <source>
        <strain evidence="1 2">DSM 14713</strain>
    </source>
</reference>